<evidence type="ECO:0000256" key="2">
    <source>
        <dbReference type="SAM" id="Phobius"/>
    </source>
</evidence>
<keyword evidence="2" id="KW-1133">Transmembrane helix</keyword>
<keyword evidence="2" id="KW-0472">Membrane</keyword>
<name>A0A5C6B1K1_9BACT</name>
<sequence length="300" mass="33762">MKRSRSDDDQQDSLDLLLDTVSNVFGGVMFLTLLAALLILARGSSSVDEPESEQSIETTKPVNTTLLEAEARRTAVALETQKRMLERLDPDGSLSEKVQRLSSLESTLMLARRHARRADGKLDSQEQARLDQQAAESDLEGQIEALEKEIAEQENQAKQMRSQSERTVQFRPLTRSQTGEAVLLLRYGRWYSLLTSEDPGSLNREDFFLLRDSGGVTRVTPKPHRGHPVNDASLSQLTMFLKANFSNQQYHVVIAVWDDSFTEFNPLKDALVESGYQYRTLPCDSSSRLSNQYAADAYVQ</sequence>
<gene>
    <name evidence="3" type="ORF">Pla52n_14750</name>
</gene>
<dbReference type="OrthoDB" id="251046at2"/>
<evidence type="ECO:0000313" key="3">
    <source>
        <dbReference type="EMBL" id="TWU05760.1"/>
    </source>
</evidence>
<proteinExistence type="predicted"/>
<comment type="caution">
    <text evidence="3">The sequence shown here is derived from an EMBL/GenBank/DDBJ whole genome shotgun (WGS) entry which is preliminary data.</text>
</comment>
<feature type="transmembrane region" description="Helical" evidence="2">
    <location>
        <begin position="20"/>
        <end position="41"/>
    </location>
</feature>
<dbReference type="EMBL" id="SJPN01000002">
    <property type="protein sequence ID" value="TWU05760.1"/>
    <property type="molecule type" value="Genomic_DNA"/>
</dbReference>
<feature type="region of interest" description="Disordered" evidence="1">
    <location>
        <begin position="116"/>
        <end position="139"/>
    </location>
</feature>
<organism evidence="3 4">
    <name type="scientific">Stieleria varia</name>
    <dbReference type="NCBI Taxonomy" id="2528005"/>
    <lineage>
        <taxon>Bacteria</taxon>
        <taxon>Pseudomonadati</taxon>
        <taxon>Planctomycetota</taxon>
        <taxon>Planctomycetia</taxon>
        <taxon>Pirellulales</taxon>
        <taxon>Pirellulaceae</taxon>
        <taxon>Stieleria</taxon>
    </lineage>
</organism>
<feature type="compositionally biased region" description="Basic and acidic residues" evidence="1">
    <location>
        <begin position="117"/>
        <end position="129"/>
    </location>
</feature>
<protein>
    <submittedName>
        <fullName evidence="3">Uncharacterized protein</fullName>
    </submittedName>
</protein>
<dbReference type="AlphaFoldDB" id="A0A5C6B1K1"/>
<accession>A0A5C6B1K1</accession>
<dbReference type="RefSeq" id="WP_146518956.1">
    <property type="nucleotide sequence ID" value="NZ_CP151726.1"/>
</dbReference>
<evidence type="ECO:0000256" key="1">
    <source>
        <dbReference type="SAM" id="MobiDB-lite"/>
    </source>
</evidence>
<reference evidence="3 4" key="1">
    <citation type="submission" date="2019-02" db="EMBL/GenBank/DDBJ databases">
        <title>Deep-cultivation of Planctomycetes and their phenomic and genomic characterization uncovers novel biology.</title>
        <authorList>
            <person name="Wiegand S."/>
            <person name="Jogler M."/>
            <person name="Boedeker C."/>
            <person name="Pinto D."/>
            <person name="Vollmers J."/>
            <person name="Rivas-Marin E."/>
            <person name="Kohn T."/>
            <person name="Peeters S.H."/>
            <person name="Heuer A."/>
            <person name="Rast P."/>
            <person name="Oberbeckmann S."/>
            <person name="Bunk B."/>
            <person name="Jeske O."/>
            <person name="Meyerdierks A."/>
            <person name="Storesund J.E."/>
            <person name="Kallscheuer N."/>
            <person name="Luecker S."/>
            <person name="Lage O.M."/>
            <person name="Pohl T."/>
            <person name="Merkel B.J."/>
            <person name="Hornburger P."/>
            <person name="Mueller R.-W."/>
            <person name="Bruemmer F."/>
            <person name="Labrenz M."/>
            <person name="Spormann A.M."/>
            <person name="Op Den Camp H."/>
            <person name="Overmann J."/>
            <person name="Amann R."/>
            <person name="Jetten M.S.M."/>
            <person name="Mascher T."/>
            <person name="Medema M.H."/>
            <person name="Devos D.P."/>
            <person name="Kaster A.-K."/>
            <person name="Ovreas L."/>
            <person name="Rohde M."/>
            <person name="Galperin M.Y."/>
            <person name="Jogler C."/>
        </authorList>
    </citation>
    <scope>NUCLEOTIDE SEQUENCE [LARGE SCALE GENOMIC DNA]</scope>
    <source>
        <strain evidence="3 4">Pla52n</strain>
    </source>
</reference>
<evidence type="ECO:0000313" key="4">
    <source>
        <dbReference type="Proteomes" id="UP000320176"/>
    </source>
</evidence>
<keyword evidence="4" id="KW-1185">Reference proteome</keyword>
<dbReference type="Proteomes" id="UP000320176">
    <property type="component" value="Unassembled WGS sequence"/>
</dbReference>
<keyword evidence="2" id="KW-0812">Transmembrane</keyword>